<comment type="caution">
    <text evidence="2">The sequence shown here is derived from an EMBL/GenBank/DDBJ whole genome shotgun (WGS) entry which is preliminary data.</text>
</comment>
<accession>A0AAV4HI04</accession>
<gene>
    <name evidence="2" type="ORF">ElyMa_000982700</name>
</gene>
<dbReference type="EMBL" id="BMAT01002012">
    <property type="protein sequence ID" value="GFR97037.1"/>
    <property type="molecule type" value="Genomic_DNA"/>
</dbReference>
<keyword evidence="3" id="KW-1185">Reference proteome</keyword>
<dbReference type="AlphaFoldDB" id="A0AAV4HI04"/>
<reference evidence="2 3" key="1">
    <citation type="journal article" date="2021" name="Elife">
        <title>Chloroplast acquisition without the gene transfer in kleptoplastic sea slugs, Plakobranchus ocellatus.</title>
        <authorList>
            <person name="Maeda T."/>
            <person name="Takahashi S."/>
            <person name="Yoshida T."/>
            <person name="Shimamura S."/>
            <person name="Takaki Y."/>
            <person name="Nagai Y."/>
            <person name="Toyoda A."/>
            <person name="Suzuki Y."/>
            <person name="Arimoto A."/>
            <person name="Ishii H."/>
            <person name="Satoh N."/>
            <person name="Nishiyama T."/>
            <person name="Hasebe M."/>
            <person name="Maruyama T."/>
            <person name="Minagawa J."/>
            <person name="Obokata J."/>
            <person name="Shigenobu S."/>
        </authorList>
    </citation>
    <scope>NUCLEOTIDE SEQUENCE [LARGE SCALE GENOMIC DNA]</scope>
</reference>
<name>A0AAV4HI04_9GAST</name>
<proteinExistence type="predicted"/>
<protein>
    <submittedName>
        <fullName evidence="2">Sodium-and chloride-dependent glycine transporter 1</fullName>
    </submittedName>
</protein>
<feature type="transmembrane region" description="Helical" evidence="1">
    <location>
        <begin position="74"/>
        <end position="91"/>
    </location>
</feature>
<keyword evidence="1" id="KW-1133">Transmembrane helix</keyword>
<evidence type="ECO:0000313" key="3">
    <source>
        <dbReference type="Proteomes" id="UP000762676"/>
    </source>
</evidence>
<keyword evidence="1" id="KW-0812">Transmembrane</keyword>
<dbReference type="Proteomes" id="UP000762676">
    <property type="component" value="Unassembled WGS sequence"/>
</dbReference>
<feature type="transmembrane region" description="Helical" evidence="1">
    <location>
        <begin position="103"/>
        <end position="120"/>
    </location>
</feature>
<organism evidence="2 3">
    <name type="scientific">Elysia marginata</name>
    <dbReference type="NCBI Taxonomy" id="1093978"/>
    <lineage>
        <taxon>Eukaryota</taxon>
        <taxon>Metazoa</taxon>
        <taxon>Spiralia</taxon>
        <taxon>Lophotrochozoa</taxon>
        <taxon>Mollusca</taxon>
        <taxon>Gastropoda</taxon>
        <taxon>Heterobranchia</taxon>
        <taxon>Euthyneura</taxon>
        <taxon>Panpulmonata</taxon>
        <taxon>Sacoglossa</taxon>
        <taxon>Placobranchoidea</taxon>
        <taxon>Plakobranchidae</taxon>
        <taxon>Elysia</taxon>
    </lineage>
</organism>
<feature type="transmembrane region" description="Helical" evidence="1">
    <location>
        <begin position="153"/>
        <end position="175"/>
    </location>
</feature>
<evidence type="ECO:0000256" key="1">
    <source>
        <dbReference type="SAM" id="Phobius"/>
    </source>
</evidence>
<keyword evidence="1" id="KW-0472">Membrane</keyword>
<evidence type="ECO:0000313" key="2">
    <source>
        <dbReference type="EMBL" id="GFR97037.1"/>
    </source>
</evidence>
<sequence>MGKLCGRSRKLRNLTWLLLLLVYILLSQLPNFAMAPYLGNLYSKHQGYIKRKHFNPPLVGHYVYLLITQSMDKVRYPYIFLMGVGLLVVYVKQNFGLIERIVMGCWFSVSCIVCSAIWQYNLYEEWDKNSNRVFYDELSRTPHTYFPGQEWTWVSWALAAFPYVGIVLGLVHACFSACHRDTVVDEETSSSSVSGGCCSGRG</sequence>